<reference evidence="6 7" key="1">
    <citation type="journal article" date="2019" name="Nat. Med.">
        <title>A library of human gut bacterial isolates paired with longitudinal multiomics data enables mechanistic microbiome research.</title>
        <authorList>
            <person name="Poyet M."/>
            <person name="Groussin M."/>
            <person name="Gibbons S.M."/>
            <person name="Avila-Pacheco J."/>
            <person name="Jiang X."/>
            <person name="Kearney S.M."/>
            <person name="Perrotta A.R."/>
            <person name="Berdy B."/>
            <person name="Zhao S."/>
            <person name="Lieberman T.D."/>
            <person name="Swanson P.K."/>
            <person name="Smith M."/>
            <person name="Roesemann S."/>
            <person name="Alexander J.E."/>
            <person name="Rich S.A."/>
            <person name="Livny J."/>
            <person name="Vlamakis H."/>
            <person name="Clish C."/>
            <person name="Bullock K."/>
            <person name="Deik A."/>
            <person name="Scott J."/>
            <person name="Pierce K.A."/>
            <person name="Xavier R.J."/>
            <person name="Alm E.J."/>
        </authorList>
    </citation>
    <scope>NUCLEOTIDE SEQUENCE [LARGE SCALE GENOMIC DNA]</scope>
    <source>
        <strain evidence="6 7">BIOML-A2</strain>
    </source>
</reference>
<dbReference type="SUPFAM" id="SSF46785">
    <property type="entry name" value="Winged helix' DNA-binding domain"/>
    <property type="match status" value="1"/>
</dbReference>
<evidence type="ECO:0000256" key="1">
    <source>
        <dbReference type="ARBA" id="ARBA00009437"/>
    </source>
</evidence>
<feature type="domain" description="HTH lysR-type" evidence="5">
    <location>
        <begin position="20"/>
        <end position="69"/>
    </location>
</feature>
<dbReference type="AlphaFoldDB" id="A0A6I3S1L4"/>
<evidence type="ECO:0000259" key="5">
    <source>
        <dbReference type="PROSITE" id="PS50931"/>
    </source>
</evidence>
<dbReference type="PRINTS" id="PR00039">
    <property type="entry name" value="HTHLYSR"/>
</dbReference>
<dbReference type="GO" id="GO:0032993">
    <property type="term" value="C:protein-DNA complex"/>
    <property type="evidence" value="ECO:0007669"/>
    <property type="project" value="TreeGrafter"/>
</dbReference>
<protein>
    <submittedName>
        <fullName evidence="6">LysR family transcriptional regulator</fullName>
    </submittedName>
</protein>
<dbReference type="PANTHER" id="PTHR30346">
    <property type="entry name" value="TRANSCRIPTIONAL DUAL REGULATOR HCAR-RELATED"/>
    <property type="match status" value="1"/>
</dbReference>
<comment type="similarity">
    <text evidence="1">Belongs to the LysR transcriptional regulatory family.</text>
</comment>
<keyword evidence="4" id="KW-0804">Transcription</keyword>
<dbReference type="Proteomes" id="UP000462362">
    <property type="component" value="Unassembled WGS sequence"/>
</dbReference>
<dbReference type="GO" id="GO:0003700">
    <property type="term" value="F:DNA-binding transcription factor activity"/>
    <property type="evidence" value="ECO:0007669"/>
    <property type="project" value="InterPro"/>
</dbReference>
<dbReference type="InterPro" id="IPR036390">
    <property type="entry name" value="WH_DNA-bd_sf"/>
</dbReference>
<name>A0A6I3S1L4_9BURK</name>
<evidence type="ECO:0000256" key="2">
    <source>
        <dbReference type="ARBA" id="ARBA00023015"/>
    </source>
</evidence>
<dbReference type="Pfam" id="PF03466">
    <property type="entry name" value="LysR_substrate"/>
    <property type="match status" value="1"/>
</dbReference>
<keyword evidence="3" id="KW-0238">DNA-binding</keyword>
<dbReference type="InterPro" id="IPR000847">
    <property type="entry name" value="LysR_HTH_N"/>
</dbReference>
<dbReference type="EMBL" id="WNCL01000001">
    <property type="protein sequence ID" value="MTU42074.1"/>
    <property type="molecule type" value="Genomic_DNA"/>
</dbReference>
<dbReference type="InterPro" id="IPR036388">
    <property type="entry name" value="WH-like_DNA-bd_sf"/>
</dbReference>
<organism evidence="6 7">
    <name type="scientific">Parasutterella excrementihominis</name>
    <dbReference type="NCBI Taxonomy" id="487175"/>
    <lineage>
        <taxon>Bacteria</taxon>
        <taxon>Pseudomonadati</taxon>
        <taxon>Pseudomonadota</taxon>
        <taxon>Betaproteobacteria</taxon>
        <taxon>Burkholderiales</taxon>
        <taxon>Sutterellaceae</taxon>
        <taxon>Parasutterella</taxon>
    </lineage>
</organism>
<proteinExistence type="inferred from homology"/>
<evidence type="ECO:0000313" key="7">
    <source>
        <dbReference type="Proteomes" id="UP000462362"/>
    </source>
</evidence>
<evidence type="ECO:0000256" key="3">
    <source>
        <dbReference type="ARBA" id="ARBA00023125"/>
    </source>
</evidence>
<dbReference type="GO" id="GO:0003677">
    <property type="term" value="F:DNA binding"/>
    <property type="evidence" value="ECO:0007669"/>
    <property type="project" value="UniProtKB-KW"/>
</dbReference>
<evidence type="ECO:0000256" key="4">
    <source>
        <dbReference type="ARBA" id="ARBA00023163"/>
    </source>
</evidence>
<sequence>MICLINKNVINMRNLILHHLEAIIESGSVIGACRRLFLSQPALSQYIKRLEAEYGIVIFDRSVSPWKLTEEGEHLLETQRKIQQLDEECRQFFRDRKGLKSGTVRIGSTAYRTATILNPILSVYKKQYPNVIVRIEEGTTQEVAEFADNGKVDCSFVISSMVPSSLESVEIYSEKVLVGLPPNHPYTKRASGEASLEEKFPKVDFKELDGTPFIIMKRGQIFNQYYYDLCQKHRVPPQVVLETQSILTVPALISANVGAALVPSTIADDCMARNVRLFSLGNDVPQNNVSLVWKQGKYQSYALTEFIKTAKEIFLPAFTHQ</sequence>
<accession>A0A6I3S1L4</accession>
<dbReference type="Gene3D" id="3.40.190.290">
    <property type="match status" value="1"/>
</dbReference>
<dbReference type="SUPFAM" id="SSF53850">
    <property type="entry name" value="Periplasmic binding protein-like II"/>
    <property type="match status" value="1"/>
</dbReference>
<dbReference type="PROSITE" id="PS50931">
    <property type="entry name" value="HTH_LYSR"/>
    <property type="match status" value="1"/>
</dbReference>
<dbReference type="InterPro" id="IPR005119">
    <property type="entry name" value="LysR_subst-bd"/>
</dbReference>
<keyword evidence="2" id="KW-0805">Transcription regulation</keyword>
<dbReference type="PANTHER" id="PTHR30346:SF9">
    <property type="entry name" value="LYSR FAMILY TRANSCRIPTIONAL REGULATOR"/>
    <property type="match status" value="1"/>
</dbReference>
<dbReference type="CDD" id="cd05466">
    <property type="entry name" value="PBP2_LTTR_substrate"/>
    <property type="match status" value="1"/>
</dbReference>
<evidence type="ECO:0000313" key="6">
    <source>
        <dbReference type="EMBL" id="MTU42074.1"/>
    </source>
</evidence>
<dbReference type="Gene3D" id="1.10.10.10">
    <property type="entry name" value="Winged helix-like DNA-binding domain superfamily/Winged helix DNA-binding domain"/>
    <property type="match status" value="1"/>
</dbReference>
<dbReference type="Pfam" id="PF00126">
    <property type="entry name" value="HTH_1"/>
    <property type="match status" value="1"/>
</dbReference>
<comment type="caution">
    <text evidence="6">The sequence shown here is derived from an EMBL/GenBank/DDBJ whole genome shotgun (WGS) entry which is preliminary data.</text>
</comment>
<gene>
    <name evidence="6" type="ORF">GMD42_00195</name>
</gene>